<keyword evidence="2" id="KW-0813">Transport</keyword>
<evidence type="ECO:0000256" key="2">
    <source>
        <dbReference type="ARBA" id="ARBA00022448"/>
    </source>
</evidence>
<dbReference type="GO" id="GO:0005524">
    <property type="term" value="F:ATP binding"/>
    <property type="evidence" value="ECO:0007669"/>
    <property type="project" value="UniProtKB-KW"/>
</dbReference>
<evidence type="ECO:0000313" key="7">
    <source>
        <dbReference type="Proteomes" id="UP000712527"/>
    </source>
</evidence>
<dbReference type="RefSeq" id="WP_204792978.1">
    <property type="nucleotide sequence ID" value="NZ_JACSNQ010000004.1"/>
</dbReference>
<evidence type="ECO:0000256" key="1">
    <source>
        <dbReference type="ARBA" id="ARBA00005417"/>
    </source>
</evidence>
<dbReference type="SUPFAM" id="SSF52540">
    <property type="entry name" value="P-loop containing nucleoside triphosphate hydrolases"/>
    <property type="match status" value="2"/>
</dbReference>
<dbReference type="CDD" id="cd03225">
    <property type="entry name" value="ABC_cobalt_CbiO_domain1"/>
    <property type="match status" value="2"/>
</dbReference>
<dbReference type="InterPro" id="IPR015856">
    <property type="entry name" value="ABC_transpr_CbiO/EcfA_su"/>
</dbReference>
<dbReference type="Proteomes" id="UP000712527">
    <property type="component" value="Unassembled WGS sequence"/>
</dbReference>
<dbReference type="PROSITE" id="PS50893">
    <property type="entry name" value="ABC_TRANSPORTER_2"/>
    <property type="match status" value="2"/>
</dbReference>
<dbReference type="InterPro" id="IPR050095">
    <property type="entry name" value="ECF_ABC_transporter_ATP-bd"/>
</dbReference>
<dbReference type="PANTHER" id="PTHR43553:SF24">
    <property type="entry name" value="ENERGY-COUPLING FACTOR TRANSPORTER ATP-BINDING PROTEIN ECFA1"/>
    <property type="match status" value="1"/>
</dbReference>
<name>A0ABS2F190_9ACTN</name>
<reference evidence="6 7" key="1">
    <citation type="journal article" date="2021" name="Sci. Rep.">
        <title>The distribution of antibiotic resistance genes in chicken gut microbiota commensals.</title>
        <authorList>
            <person name="Juricova H."/>
            <person name="Matiasovicova J."/>
            <person name="Kubasova T."/>
            <person name="Cejkova D."/>
            <person name="Rychlik I."/>
        </authorList>
    </citation>
    <scope>NUCLEOTIDE SEQUENCE [LARGE SCALE GENOMIC DNA]</scope>
    <source>
        <strain evidence="6 7">An794</strain>
    </source>
</reference>
<dbReference type="SMART" id="SM00382">
    <property type="entry name" value="AAA"/>
    <property type="match status" value="2"/>
</dbReference>
<dbReference type="EMBL" id="JACSNQ010000004">
    <property type="protein sequence ID" value="MBM6774622.1"/>
    <property type="molecule type" value="Genomic_DNA"/>
</dbReference>
<dbReference type="Gene3D" id="3.40.50.300">
    <property type="entry name" value="P-loop containing nucleotide triphosphate hydrolases"/>
    <property type="match status" value="2"/>
</dbReference>
<evidence type="ECO:0000259" key="5">
    <source>
        <dbReference type="PROSITE" id="PS50893"/>
    </source>
</evidence>
<dbReference type="InterPro" id="IPR003593">
    <property type="entry name" value="AAA+_ATPase"/>
</dbReference>
<dbReference type="InterPro" id="IPR017871">
    <property type="entry name" value="ABC_transporter-like_CS"/>
</dbReference>
<dbReference type="PANTHER" id="PTHR43553">
    <property type="entry name" value="HEAVY METAL TRANSPORTER"/>
    <property type="match status" value="1"/>
</dbReference>
<dbReference type="PROSITE" id="PS00211">
    <property type="entry name" value="ABC_TRANSPORTER_1"/>
    <property type="match status" value="2"/>
</dbReference>
<evidence type="ECO:0000256" key="4">
    <source>
        <dbReference type="ARBA" id="ARBA00022840"/>
    </source>
</evidence>
<dbReference type="InterPro" id="IPR003439">
    <property type="entry name" value="ABC_transporter-like_ATP-bd"/>
</dbReference>
<gene>
    <name evidence="6" type="ORF">H9X80_03560</name>
</gene>
<feature type="domain" description="ABC transporter" evidence="5">
    <location>
        <begin position="291"/>
        <end position="515"/>
    </location>
</feature>
<protein>
    <submittedName>
        <fullName evidence="6">ATP-binding cassette domain-containing protein</fullName>
    </submittedName>
</protein>
<accession>A0ABS2F190</accession>
<feature type="domain" description="ABC transporter" evidence="5">
    <location>
        <begin position="5"/>
        <end position="233"/>
    </location>
</feature>
<keyword evidence="4 6" id="KW-0067">ATP-binding</keyword>
<evidence type="ECO:0000256" key="3">
    <source>
        <dbReference type="ARBA" id="ARBA00022741"/>
    </source>
</evidence>
<evidence type="ECO:0000313" key="6">
    <source>
        <dbReference type="EMBL" id="MBM6774622.1"/>
    </source>
</evidence>
<keyword evidence="3" id="KW-0547">Nucleotide-binding</keyword>
<proteinExistence type="inferred from homology"/>
<sequence>MRRLIEVRDVRFAYAGRTPALDGVSLAVRPGERVVLLGVNGSGKSTLGRLLNGGLAPASGSVSVDGEKNPRLLVRLVGYVRQDPRNQIVSALVSDEVAFGPRNLGLTRDEVLERVGWALGQCGIADLRDRLTTELSGGQQQLLAIAGVLAMRPRYLVLDEVGAHLDEASRERVRAVVRTLVAEGVGVVEVAHGPQDLFGASRALVLRAGELAWEGAPEELLSSEEALGALDWRGDALTEALRGAVRAGHALGARPDVDALAAHLPAPASKPVPPAASGAVPPCLAPEPPMLALSRVRVDYEGLVALDDVTLSASGLTLVLGASGSGKTTAARVLAGVLRPDAGQAELNGAPVRAGQVGLVFQRPEDQLFCDTVLDELAYGPRAAGAPAEVAERRAREVACELGLADGLLSRSPFELSGGQMRRVALAAVVAARPAAFVFDEPTAGLDAPARRQLRALVHTLVDSGAPVVVITHDAGDWLAEADDVYLLASGHVVAHEDAGLVARSPELFERAGLTPPLTVRLRARQEASLHA</sequence>
<comment type="caution">
    <text evidence="6">The sequence shown here is derived from an EMBL/GenBank/DDBJ whole genome shotgun (WGS) entry which is preliminary data.</text>
</comment>
<dbReference type="InterPro" id="IPR027417">
    <property type="entry name" value="P-loop_NTPase"/>
</dbReference>
<comment type="similarity">
    <text evidence="1">Belongs to the ABC transporter superfamily.</text>
</comment>
<dbReference type="Pfam" id="PF00005">
    <property type="entry name" value="ABC_tran"/>
    <property type="match status" value="2"/>
</dbReference>
<keyword evidence="7" id="KW-1185">Reference proteome</keyword>
<organism evidence="6 7">
    <name type="scientific">Olsenella profusa</name>
    <dbReference type="NCBI Taxonomy" id="138595"/>
    <lineage>
        <taxon>Bacteria</taxon>
        <taxon>Bacillati</taxon>
        <taxon>Actinomycetota</taxon>
        <taxon>Coriobacteriia</taxon>
        <taxon>Coriobacteriales</taxon>
        <taxon>Atopobiaceae</taxon>
        <taxon>Olsenella</taxon>
    </lineage>
</organism>